<dbReference type="AlphaFoldDB" id="A0A1M5W2B2"/>
<dbReference type="EMBL" id="FQXE01000005">
    <property type="protein sequence ID" value="SHH81364.1"/>
    <property type="molecule type" value="Genomic_DNA"/>
</dbReference>
<dbReference type="RefSeq" id="WP_084135989.1">
    <property type="nucleotide sequence ID" value="NZ_FQXE01000005.1"/>
</dbReference>
<sequence>MQLDGPNSAGAPSSSPDAIDWRRRIIVGGVVGPETIPEWLTQSYGILRRNVMDSAYPCFFGTQAERKGEMFYSYVRGKDISDLPETMSTFAALSVQPAYQKNNIAIFFEPDPVPLTHQDYHAHFWQALQYLHDHDVDSAVLFQPDPSDGAWEFTYASVQMFVVCACPSFRARHSRNLGPGMVLLFQPRSVFIDKVTNRVIGAQARNEVRRRLKEWDDIPAHPDLGFYGEPGNLEWKQYFLPDDNTPNVDKCPFLARRADRLTSEPKNGMISISNIGRKGREPGADGEGVPQADFDCQQRGDRTESRTPTEVASIGNESGKGDGDE</sequence>
<protein>
    <recommendedName>
        <fullName evidence="4">YqcI/YcgG family protein</fullName>
    </recommendedName>
</protein>
<name>A0A1M5W2B2_9BURK</name>
<dbReference type="PANTHER" id="PTHR40045">
    <property type="entry name" value="YCGG FAMILY PROTEIN"/>
    <property type="match status" value="1"/>
</dbReference>
<evidence type="ECO:0000313" key="3">
    <source>
        <dbReference type="Proteomes" id="UP000184226"/>
    </source>
</evidence>
<dbReference type="Pfam" id="PF08892">
    <property type="entry name" value="YqcI_YcgG"/>
    <property type="match status" value="1"/>
</dbReference>
<dbReference type="InterPro" id="IPR014988">
    <property type="entry name" value="Uncharacterised_YqcI/YcgG"/>
</dbReference>
<accession>A0A1M5W2B2</accession>
<feature type="region of interest" description="Disordered" evidence="1">
    <location>
        <begin position="265"/>
        <end position="325"/>
    </location>
</feature>
<gene>
    <name evidence="2" type="ORF">SAMN04488135_10546</name>
</gene>
<evidence type="ECO:0000256" key="1">
    <source>
        <dbReference type="SAM" id="MobiDB-lite"/>
    </source>
</evidence>
<proteinExistence type="predicted"/>
<evidence type="ECO:0008006" key="4">
    <source>
        <dbReference type="Google" id="ProtNLM"/>
    </source>
</evidence>
<feature type="compositionally biased region" description="Basic and acidic residues" evidence="1">
    <location>
        <begin position="296"/>
        <end position="307"/>
    </location>
</feature>
<dbReference type="Proteomes" id="UP000184226">
    <property type="component" value="Unassembled WGS sequence"/>
</dbReference>
<evidence type="ECO:0000313" key="2">
    <source>
        <dbReference type="EMBL" id="SHH81364.1"/>
    </source>
</evidence>
<dbReference type="PANTHER" id="PTHR40045:SF1">
    <property type="entry name" value="YQCI_YCGG FAMILY PROTEIN"/>
    <property type="match status" value="1"/>
</dbReference>
<reference evidence="2 3" key="1">
    <citation type="submission" date="2016-11" db="EMBL/GenBank/DDBJ databases">
        <authorList>
            <person name="Jaros S."/>
            <person name="Januszkiewicz K."/>
            <person name="Wedrychowicz H."/>
        </authorList>
    </citation>
    <scope>NUCLEOTIDE SEQUENCE [LARGE SCALE GENOMIC DNA]</scope>
    <source>
        <strain evidence="2 3">CGMCC 1.10190</strain>
    </source>
</reference>
<dbReference type="STRING" id="658167.SAMN04488135_10546"/>
<dbReference type="OrthoDB" id="112290at2"/>
<keyword evidence="3" id="KW-1185">Reference proteome</keyword>
<organism evidence="2 3">
    <name type="scientific">Pollutimonas bauzanensis</name>
    <dbReference type="NCBI Taxonomy" id="658167"/>
    <lineage>
        <taxon>Bacteria</taxon>
        <taxon>Pseudomonadati</taxon>
        <taxon>Pseudomonadota</taxon>
        <taxon>Betaproteobacteria</taxon>
        <taxon>Burkholderiales</taxon>
        <taxon>Alcaligenaceae</taxon>
        <taxon>Pollutimonas</taxon>
    </lineage>
</organism>